<evidence type="ECO:0000259" key="2">
    <source>
        <dbReference type="Pfam" id="PF04069"/>
    </source>
</evidence>
<keyword evidence="4" id="KW-1185">Reference proteome</keyword>
<dbReference type="SUPFAM" id="SSF53850">
    <property type="entry name" value="Periplasmic binding protein-like II"/>
    <property type="match status" value="1"/>
</dbReference>
<evidence type="ECO:0000256" key="1">
    <source>
        <dbReference type="SAM" id="SignalP"/>
    </source>
</evidence>
<accession>A0A368TUB7</accession>
<dbReference type="GO" id="GO:0033265">
    <property type="term" value="F:choline binding"/>
    <property type="evidence" value="ECO:0007669"/>
    <property type="project" value="InterPro"/>
</dbReference>
<protein>
    <submittedName>
        <fullName evidence="3">Choline ABC transporter substrate-binding protein</fullName>
    </submittedName>
</protein>
<reference evidence="3 4" key="1">
    <citation type="submission" date="2018-07" db="EMBL/GenBank/DDBJ databases">
        <title>Halomonas rutogse sp. nov., isolated from Lake TangqianCo on Tibetan Plateau.</title>
        <authorList>
            <person name="Lu H."/>
            <person name="Xing P."/>
            <person name="Wu Q."/>
        </authorList>
    </citation>
    <scope>NUCLEOTIDE SEQUENCE [LARGE SCALE GENOMIC DNA]</scope>
    <source>
        <strain evidence="3 4">TQ8S</strain>
    </source>
</reference>
<dbReference type="Proteomes" id="UP000253204">
    <property type="component" value="Unassembled WGS sequence"/>
</dbReference>
<dbReference type="InterPro" id="IPR017783">
    <property type="entry name" value="ABC_choline_sub-bd"/>
</dbReference>
<organism evidence="3 4">
    <name type="scientific">Vreelandella rituensis</name>
    <dbReference type="NCBI Taxonomy" id="2282306"/>
    <lineage>
        <taxon>Bacteria</taxon>
        <taxon>Pseudomonadati</taxon>
        <taxon>Pseudomonadota</taxon>
        <taxon>Gammaproteobacteria</taxon>
        <taxon>Oceanospirillales</taxon>
        <taxon>Halomonadaceae</taxon>
        <taxon>Vreelandella</taxon>
    </lineage>
</organism>
<dbReference type="OrthoDB" id="9787902at2"/>
<proteinExistence type="predicted"/>
<evidence type="ECO:0000313" key="4">
    <source>
        <dbReference type="Proteomes" id="UP000253204"/>
    </source>
</evidence>
<name>A0A368TUB7_9GAMM</name>
<feature type="signal peptide" evidence="1">
    <location>
        <begin position="1"/>
        <end position="28"/>
    </location>
</feature>
<dbReference type="GO" id="GO:0043190">
    <property type="term" value="C:ATP-binding cassette (ABC) transporter complex"/>
    <property type="evidence" value="ECO:0007669"/>
    <property type="project" value="InterPro"/>
</dbReference>
<gene>
    <name evidence="3" type="ORF">DU506_15160</name>
</gene>
<dbReference type="Gene3D" id="3.40.190.10">
    <property type="entry name" value="Periplasmic binding protein-like II"/>
    <property type="match status" value="1"/>
</dbReference>
<dbReference type="AlphaFoldDB" id="A0A368TUB7"/>
<dbReference type="Gene3D" id="3.40.190.100">
    <property type="entry name" value="Glycine betaine-binding periplasmic protein, domain 2"/>
    <property type="match status" value="1"/>
</dbReference>
<comment type="caution">
    <text evidence="3">The sequence shown here is derived from an EMBL/GenBank/DDBJ whole genome shotgun (WGS) entry which is preliminary data.</text>
</comment>
<dbReference type="CDD" id="cd13640">
    <property type="entry name" value="PBP2_ChoX"/>
    <property type="match status" value="1"/>
</dbReference>
<dbReference type="Pfam" id="PF04069">
    <property type="entry name" value="OpuAC"/>
    <property type="match status" value="1"/>
</dbReference>
<sequence>MKKLPFTRKMLAASVAMVGTAASLPAMAEQCETIRFAEVGWTDITATTALASEVLEGLGYTASIDTVSVPIAYAGMRNNDFDVFLGNWMPSMASISDPYIEKGEVDRLGANLEGAKYTLAVPQYVHDAGVTSVTDLADYADEFEQRIHGIEAGNDGNELIEKMIEDDAYGLGDWQVVNSSEAGMLAELRARVPNEKWMVFLGWEPHPMNTNFDIAYLEGIDDYFGPELGGATVYTNTRGGYAEECPNVATFLENLSFTLEMENQIMSAIMDDGEAPRDAARDYLLANDDVLDVWLEGVTTREGEDAAVAVREALSN</sequence>
<dbReference type="EMBL" id="QPIJ01000041">
    <property type="protein sequence ID" value="RCV88284.1"/>
    <property type="molecule type" value="Genomic_DNA"/>
</dbReference>
<dbReference type="GO" id="GO:0042597">
    <property type="term" value="C:periplasmic space"/>
    <property type="evidence" value="ECO:0007669"/>
    <property type="project" value="InterPro"/>
</dbReference>
<dbReference type="GO" id="GO:0022857">
    <property type="term" value="F:transmembrane transporter activity"/>
    <property type="evidence" value="ECO:0007669"/>
    <property type="project" value="InterPro"/>
</dbReference>
<dbReference type="GO" id="GO:0015871">
    <property type="term" value="P:choline transport"/>
    <property type="evidence" value="ECO:0007669"/>
    <property type="project" value="InterPro"/>
</dbReference>
<dbReference type="InterPro" id="IPR007210">
    <property type="entry name" value="ABC_Gly_betaine_transp_sub-bd"/>
</dbReference>
<keyword evidence="1" id="KW-0732">Signal</keyword>
<evidence type="ECO:0000313" key="3">
    <source>
        <dbReference type="EMBL" id="RCV88284.1"/>
    </source>
</evidence>
<feature type="domain" description="ABC-type glycine betaine transport system substrate-binding" evidence="2">
    <location>
        <begin position="33"/>
        <end position="284"/>
    </location>
</feature>
<dbReference type="NCBIfam" id="TIGR03414">
    <property type="entry name" value="ABC_choline_bnd"/>
    <property type="match status" value="1"/>
</dbReference>
<feature type="chain" id="PRO_5017009054" evidence="1">
    <location>
        <begin position="29"/>
        <end position="316"/>
    </location>
</feature>